<feature type="transmembrane region" description="Helical" evidence="1">
    <location>
        <begin position="115"/>
        <end position="138"/>
    </location>
</feature>
<keyword evidence="3" id="KW-1185">Reference proteome</keyword>
<sequence>MKTYLLGPALSLAYGLIRLYDGLDDKYGPGGAWTIGHLAFLAGLAFFVPVILDLRRRAADRPALALVPALFALAGAAALAVQFVIDISVGFASTSRPEMSSHFQQISGAPGVEPLVYGVVPQFFFLGLVVQLAVLAAVRRLPWWSPAAALAGILVVLVAKDLIPLTGVLLGLALLPAALDRTERTRPHGVPPVRQGAGG</sequence>
<keyword evidence="1" id="KW-1133">Transmembrane helix</keyword>
<feature type="transmembrane region" description="Helical" evidence="1">
    <location>
        <begin position="31"/>
        <end position="52"/>
    </location>
</feature>
<organism evidence="2 3">
    <name type="scientific">Actinomadura algeriensis</name>
    <dbReference type="NCBI Taxonomy" id="1679523"/>
    <lineage>
        <taxon>Bacteria</taxon>
        <taxon>Bacillati</taxon>
        <taxon>Actinomycetota</taxon>
        <taxon>Actinomycetes</taxon>
        <taxon>Streptosporangiales</taxon>
        <taxon>Thermomonosporaceae</taxon>
        <taxon>Actinomadura</taxon>
    </lineage>
</organism>
<evidence type="ECO:0000256" key="1">
    <source>
        <dbReference type="SAM" id="Phobius"/>
    </source>
</evidence>
<keyword evidence="1" id="KW-0472">Membrane</keyword>
<accession>A0ABR9JTQ5</accession>
<proteinExistence type="predicted"/>
<evidence type="ECO:0000313" key="3">
    <source>
        <dbReference type="Proteomes" id="UP000627838"/>
    </source>
</evidence>
<protein>
    <submittedName>
        <fullName evidence="2">Xanthosine utilization system XapX-like protein</fullName>
    </submittedName>
</protein>
<dbReference type="RefSeq" id="WP_192760235.1">
    <property type="nucleotide sequence ID" value="NZ_JADBDZ010000001.1"/>
</dbReference>
<feature type="transmembrane region" description="Helical" evidence="1">
    <location>
        <begin position="64"/>
        <end position="85"/>
    </location>
</feature>
<gene>
    <name evidence="2" type="ORF">H4W34_003579</name>
</gene>
<comment type="caution">
    <text evidence="2">The sequence shown here is derived from an EMBL/GenBank/DDBJ whole genome shotgun (WGS) entry which is preliminary data.</text>
</comment>
<dbReference type="EMBL" id="JADBDZ010000001">
    <property type="protein sequence ID" value="MBE1533746.1"/>
    <property type="molecule type" value="Genomic_DNA"/>
</dbReference>
<keyword evidence="1" id="KW-0812">Transmembrane</keyword>
<name>A0ABR9JTQ5_9ACTN</name>
<evidence type="ECO:0000313" key="2">
    <source>
        <dbReference type="EMBL" id="MBE1533746.1"/>
    </source>
</evidence>
<feature type="transmembrane region" description="Helical" evidence="1">
    <location>
        <begin position="150"/>
        <end position="175"/>
    </location>
</feature>
<dbReference type="Proteomes" id="UP000627838">
    <property type="component" value="Unassembled WGS sequence"/>
</dbReference>
<reference evidence="2 3" key="1">
    <citation type="submission" date="2020-10" db="EMBL/GenBank/DDBJ databases">
        <title>Sequencing the genomes of 1000 actinobacteria strains.</title>
        <authorList>
            <person name="Klenk H.-P."/>
        </authorList>
    </citation>
    <scope>NUCLEOTIDE SEQUENCE [LARGE SCALE GENOMIC DNA]</scope>
    <source>
        <strain evidence="2 3">DSM 46744</strain>
    </source>
</reference>